<evidence type="ECO:0000313" key="2">
    <source>
        <dbReference type="EMBL" id="AAR39206.1"/>
    </source>
</evidence>
<dbReference type="PANTHER" id="PTHR39323">
    <property type="entry name" value="BLR1149 PROTEIN"/>
    <property type="match status" value="1"/>
</dbReference>
<proteinExistence type="predicted"/>
<feature type="domain" description="Calcineurin-like phosphoesterase" evidence="1">
    <location>
        <begin position="33"/>
        <end position="159"/>
    </location>
</feature>
<dbReference type="KEGG" id="neq:NEQ358"/>
<organism evidence="2 3">
    <name type="scientific">Nanoarchaeum equitans (strain Kin4-M)</name>
    <dbReference type="NCBI Taxonomy" id="228908"/>
    <lineage>
        <taxon>Archaea</taxon>
        <taxon>Nanobdellota</taxon>
        <taxon>Candidatus Nanoarchaeia</taxon>
        <taxon>Nanoarchaeales</taxon>
        <taxon>Nanoarchaeaceae</taxon>
        <taxon>Nanoarchaeum</taxon>
    </lineage>
</organism>
<dbReference type="SUPFAM" id="SSF56300">
    <property type="entry name" value="Metallo-dependent phosphatases"/>
    <property type="match status" value="1"/>
</dbReference>
<dbReference type="InterPro" id="IPR024173">
    <property type="entry name" value="Pesterase_MJ0037-like"/>
</dbReference>
<dbReference type="PANTHER" id="PTHR39323:SF1">
    <property type="entry name" value="BLR1149 PROTEIN"/>
    <property type="match status" value="1"/>
</dbReference>
<dbReference type="Pfam" id="PF00149">
    <property type="entry name" value="Metallophos"/>
    <property type="match status" value="1"/>
</dbReference>
<reference evidence="2 3" key="1">
    <citation type="journal article" date="2003" name="Proc. Natl. Acad. Sci. U.S.A.">
        <title>The genome of Nanoarchaeum equitans: insights into early archaeal evolution and derived parasitism.</title>
        <authorList>
            <person name="Waters E."/>
            <person name="Hohn M.J."/>
            <person name="Ahel I."/>
            <person name="Graham D.E."/>
            <person name="Adams M.D."/>
            <person name="Barnstead M."/>
            <person name="Beeson K.Y."/>
            <person name="Bibbs L."/>
            <person name="Bolanos R."/>
            <person name="Keller M."/>
            <person name="Kretz K."/>
            <person name="Lin X."/>
            <person name="Mathur E."/>
            <person name="Ni J."/>
            <person name="Podar M."/>
            <person name="Richardson T."/>
            <person name="Sutton G.G."/>
            <person name="Simon M."/>
            <person name="Soll D."/>
            <person name="Stetter K.O."/>
            <person name="Short J.M."/>
            <person name="Noordewier M."/>
        </authorList>
    </citation>
    <scope>NUCLEOTIDE SEQUENCE [LARGE SCALE GENOMIC DNA]</scope>
    <source>
        <strain evidence="2 3">Kin4-M</strain>
    </source>
</reference>
<dbReference type="STRING" id="228908.NEQ358"/>
<dbReference type="InterPro" id="IPR029052">
    <property type="entry name" value="Metallo-depent_PP-like"/>
</dbReference>
<dbReference type="GO" id="GO:0016787">
    <property type="term" value="F:hydrolase activity"/>
    <property type="evidence" value="ECO:0007669"/>
    <property type="project" value="InterPro"/>
</dbReference>
<dbReference type="PATRIC" id="fig|228908.8.peg.367"/>
<dbReference type="AlphaFoldDB" id="Q74N03"/>
<dbReference type="PIRSF" id="PIRSF000887">
    <property type="entry name" value="Pesterase_MJ0037"/>
    <property type="match status" value="1"/>
</dbReference>
<accession>Q74N03</accession>
<keyword evidence="3" id="KW-1185">Reference proteome</keyword>
<dbReference type="NCBIfam" id="TIGR00024">
    <property type="entry name" value="SbcD_rel_arch"/>
    <property type="match status" value="1"/>
</dbReference>
<protein>
    <submittedName>
        <fullName evidence="2">NEQ358</fullName>
    </submittedName>
</protein>
<dbReference type="EnsemblBacteria" id="AAR39206">
    <property type="protein sequence ID" value="AAR39206"/>
    <property type="gene ID" value="NEQ358"/>
</dbReference>
<evidence type="ECO:0000259" key="1">
    <source>
        <dbReference type="Pfam" id="PF00149"/>
    </source>
</evidence>
<evidence type="ECO:0000313" key="3">
    <source>
        <dbReference type="Proteomes" id="UP000000578"/>
    </source>
</evidence>
<dbReference type="Proteomes" id="UP000000578">
    <property type="component" value="Chromosome"/>
</dbReference>
<gene>
    <name evidence="2" type="ordered locus">NEQ358</name>
</gene>
<dbReference type="CDD" id="cd07391">
    <property type="entry name" value="MPP_PF1019"/>
    <property type="match status" value="1"/>
</dbReference>
<name>Q74N03_NANEQ</name>
<dbReference type="InterPro" id="IPR004376">
    <property type="entry name" value="Pesterase_MJ0037"/>
</dbReference>
<dbReference type="BioCyc" id="NEQU228908:GJB6-383-MONOMER"/>
<dbReference type="InterPro" id="IPR004843">
    <property type="entry name" value="Calcineurin-like_PHP"/>
</dbReference>
<dbReference type="Gene3D" id="3.60.21.10">
    <property type="match status" value="1"/>
</dbReference>
<sequence length="239" mass="27733">MPQQNCYVIFFKAFLLKIKMKFFENSIKLGKNLIISDIHLGLEDTYNIAGNQIPILVEKLIDKIIELQEKTKTKRLIINGDLKHSFSPIKEEFIVLDYFFKRLGDYFNDFIIIKGNHDTGIDWLSKYGDVLEYKKLYGYTITHGHKKIEGKKFIIGHEHPILKLRDEVGATIRVKTFLVSDNVIVLPAFSPWSYGNDILQHTVSPYTKNIENFRALVYLDGELLDFGRISEILKAIKSF</sequence>
<dbReference type="EMBL" id="AE017199">
    <property type="protein sequence ID" value="AAR39206.1"/>
    <property type="molecule type" value="Genomic_DNA"/>
</dbReference>
<dbReference type="HOGENOM" id="CLU_075478_0_1_2"/>